<name>A0ABW2Q3V7_9MICO</name>
<dbReference type="EMBL" id="JBHTCQ010000001">
    <property type="protein sequence ID" value="MFC7404170.1"/>
    <property type="molecule type" value="Genomic_DNA"/>
</dbReference>
<evidence type="ECO:0000256" key="3">
    <source>
        <dbReference type="ARBA" id="ARBA00023163"/>
    </source>
</evidence>
<dbReference type="InterPro" id="IPR008920">
    <property type="entry name" value="TF_FadR/GntR_C"/>
</dbReference>
<dbReference type="Gene3D" id="1.10.10.10">
    <property type="entry name" value="Winged helix-like DNA-binding domain superfamily/Winged helix DNA-binding domain"/>
    <property type="match status" value="1"/>
</dbReference>
<dbReference type="SMART" id="SM00895">
    <property type="entry name" value="FCD"/>
    <property type="match status" value="1"/>
</dbReference>
<dbReference type="PROSITE" id="PS50949">
    <property type="entry name" value="HTH_GNTR"/>
    <property type="match status" value="1"/>
</dbReference>
<dbReference type="SMART" id="SM00345">
    <property type="entry name" value="HTH_GNTR"/>
    <property type="match status" value="1"/>
</dbReference>
<keyword evidence="3" id="KW-0804">Transcription</keyword>
<protein>
    <submittedName>
        <fullName evidence="5">GntR family transcriptional regulator</fullName>
    </submittedName>
</protein>
<dbReference type="SUPFAM" id="SSF48008">
    <property type="entry name" value="GntR ligand-binding domain-like"/>
    <property type="match status" value="1"/>
</dbReference>
<keyword evidence="6" id="KW-1185">Reference proteome</keyword>
<organism evidence="5 6">
    <name type="scientific">Georgenia alba</name>
    <dbReference type="NCBI Taxonomy" id="2233858"/>
    <lineage>
        <taxon>Bacteria</taxon>
        <taxon>Bacillati</taxon>
        <taxon>Actinomycetota</taxon>
        <taxon>Actinomycetes</taxon>
        <taxon>Micrococcales</taxon>
        <taxon>Bogoriellaceae</taxon>
        <taxon>Georgenia</taxon>
    </lineage>
</organism>
<dbReference type="Proteomes" id="UP001596455">
    <property type="component" value="Unassembled WGS sequence"/>
</dbReference>
<dbReference type="RefSeq" id="WP_382391308.1">
    <property type="nucleotide sequence ID" value="NZ_JBHTCQ010000001.1"/>
</dbReference>
<dbReference type="SUPFAM" id="SSF46785">
    <property type="entry name" value="Winged helix' DNA-binding domain"/>
    <property type="match status" value="1"/>
</dbReference>
<keyword evidence="2" id="KW-0238">DNA-binding</keyword>
<evidence type="ECO:0000256" key="1">
    <source>
        <dbReference type="ARBA" id="ARBA00023015"/>
    </source>
</evidence>
<dbReference type="InterPro" id="IPR036390">
    <property type="entry name" value="WH_DNA-bd_sf"/>
</dbReference>
<dbReference type="PRINTS" id="PR00035">
    <property type="entry name" value="HTHGNTR"/>
</dbReference>
<gene>
    <name evidence="5" type="ORF">ACFQQL_03530</name>
</gene>
<dbReference type="InterPro" id="IPR011711">
    <property type="entry name" value="GntR_C"/>
</dbReference>
<dbReference type="InterPro" id="IPR000524">
    <property type="entry name" value="Tscrpt_reg_HTH_GntR"/>
</dbReference>
<proteinExistence type="predicted"/>
<dbReference type="PANTHER" id="PTHR43537">
    <property type="entry name" value="TRANSCRIPTIONAL REGULATOR, GNTR FAMILY"/>
    <property type="match status" value="1"/>
</dbReference>
<dbReference type="CDD" id="cd07377">
    <property type="entry name" value="WHTH_GntR"/>
    <property type="match status" value="1"/>
</dbReference>
<dbReference type="Gene3D" id="1.20.120.530">
    <property type="entry name" value="GntR ligand-binding domain-like"/>
    <property type="match status" value="1"/>
</dbReference>
<evidence type="ECO:0000259" key="4">
    <source>
        <dbReference type="PROSITE" id="PS50949"/>
    </source>
</evidence>
<dbReference type="InterPro" id="IPR036388">
    <property type="entry name" value="WH-like_DNA-bd_sf"/>
</dbReference>
<evidence type="ECO:0000256" key="2">
    <source>
        <dbReference type="ARBA" id="ARBA00023125"/>
    </source>
</evidence>
<evidence type="ECO:0000313" key="6">
    <source>
        <dbReference type="Proteomes" id="UP001596455"/>
    </source>
</evidence>
<dbReference type="PANTHER" id="PTHR43537:SF24">
    <property type="entry name" value="GLUCONATE OPERON TRANSCRIPTIONAL REPRESSOR"/>
    <property type="match status" value="1"/>
</dbReference>
<evidence type="ECO:0000313" key="5">
    <source>
        <dbReference type="EMBL" id="MFC7404170.1"/>
    </source>
</evidence>
<dbReference type="Pfam" id="PF07729">
    <property type="entry name" value="FCD"/>
    <property type="match status" value="1"/>
</dbReference>
<feature type="domain" description="HTH gntR-type" evidence="4">
    <location>
        <begin position="12"/>
        <end position="79"/>
    </location>
</feature>
<comment type="caution">
    <text evidence="5">The sequence shown here is derived from an EMBL/GenBank/DDBJ whole genome shotgun (WGS) entry which is preliminary data.</text>
</comment>
<sequence>MTTVFGGMPPRVTLSEHVVRILREKIAHGELRPGQHLREAELAESLDVSRGPVREALALLEAEGQVEIRRHRGAFVSVLTKEDVEEVHTLRAAIEALAGERAATRLTEAHLAELDRVLKAMKNTSAAVEPQEAVRLDLAFHDVIYDAADHVRLRRVWTSIRSQVSFFLITRNVNFPDFPMVGFPEHHELRTVLAEHDPAAARAAVEKHMSGAYTRLRQLELPTRAAVRAPHA</sequence>
<dbReference type="Pfam" id="PF00392">
    <property type="entry name" value="GntR"/>
    <property type="match status" value="1"/>
</dbReference>
<keyword evidence="1" id="KW-0805">Transcription regulation</keyword>
<reference evidence="6" key="1">
    <citation type="journal article" date="2019" name="Int. J. Syst. Evol. Microbiol.">
        <title>The Global Catalogue of Microorganisms (GCM) 10K type strain sequencing project: providing services to taxonomists for standard genome sequencing and annotation.</title>
        <authorList>
            <consortium name="The Broad Institute Genomics Platform"/>
            <consortium name="The Broad Institute Genome Sequencing Center for Infectious Disease"/>
            <person name="Wu L."/>
            <person name="Ma J."/>
        </authorList>
    </citation>
    <scope>NUCLEOTIDE SEQUENCE [LARGE SCALE GENOMIC DNA]</scope>
    <source>
        <strain evidence="6">JCM 1490</strain>
    </source>
</reference>
<accession>A0ABW2Q3V7</accession>